<dbReference type="SUPFAM" id="SSF46689">
    <property type="entry name" value="Homeodomain-like"/>
    <property type="match status" value="1"/>
</dbReference>
<feature type="region of interest" description="Disordered" evidence="1">
    <location>
        <begin position="131"/>
        <end position="151"/>
    </location>
</feature>
<accession>A0ABU0IYX3</accession>
<feature type="region of interest" description="Disordered" evidence="1">
    <location>
        <begin position="52"/>
        <end position="95"/>
    </location>
</feature>
<evidence type="ECO:0000256" key="1">
    <source>
        <dbReference type="SAM" id="MobiDB-lite"/>
    </source>
</evidence>
<dbReference type="InterPro" id="IPR009057">
    <property type="entry name" value="Homeodomain-like_sf"/>
</dbReference>
<proteinExistence type="predicted"/>
<dbReference type="Proteomes" id="UP001242480">
    <property type="component" value="Unassembled WGS sequence"/>
</dbReference>
<reference evidence="2 3" key="1">
    <citation type="submission" date="2023-07" db="EMBL/GenBank/DDBJ databases">
        <title>Genomic Encyclopedia of Type Strains, Phase IV (KMG-IV): sequencing the most valuable type-strain genomes for metagenomic binning, comparative biology and taxonomic classification.</title>
        <authorList>
            <person name="Goeker M."/>
        </authorList>
    </citation>
    <scope>NUCLEOTIDE SEQUENCE [LARGE SCALE GENOMIC DNA]</scope>
    <source>
        <strain evidence="2 3">DSM 19619</strain>
    </source>
</reference>
<keyword evidence="3" id="KW-1185">Reference proteome</keyword>
<feature type="compositionally biased region" description="Low complexity" evidence="1">
    <location>
        <begin position="134"/>
        <end position="151"/>
    </location>
</feature>
<evidence type="ECO:0000313" key="3">
    <source>
        <dbReference type="Proteomes" id="UP001242480"/>
    </source>
</evidence>
<dbReference type="RefSeq" id="WP_307266577.1">
    <property type="nucleotide sequence ID" value="NZ_JAUSVX010000001.1"/>
</dbReference>
<comment type="caution">
    <text evidence="2">The sequence shown here is derived from an EMBL/GenBank/DDBJ whole genome shotgun (WGS) entry which is preliminary data.</text>
</comment>
<organism evidence="2 3">
    <name type="scientific">Labrys wisconsinensis</name>
    <dbReference type="NCBI Taxonomy" id="425677"/>
    <lineage>
        <taxon>Bacteria</taxon>
        <taxon>Pseudomonadati</taxon>
        <taxon>Pseudomonadota</taxon>
        <taxon>Alphaproteobacteria</taxon>
        <taxon>Hyphomicrobiales</taxon>
        <taxon>Xanthobacteraceae</taxon>
        <taxon>Labrys</taxon>
    </lineage>
</organism>
<dbReference type="InterPro" id="IPR002514">
    <property type="entry name" value="Transposase_8"/>
</dbReference>
<feature type="compositionally biased region" description="Low complexity" evidence="1">
    <location>
        <begin position="84"/>
        <end position="95"/>
    </location>
</feature>
<gene>
    <name evidence="2" type="ORF">QO011_000210</name>
</gene>
<sequence length="151" mass="16173">MSKQSERVFSAAFKEAAVAQMEAGRKVAPLARELGVARQLLYRWHAAWRAEGPAGFGKRPGRKPGQTGGAPQALTTEAVEETVGDGPPDKAALPPDDALAQAAARIAELERIIGQQQVDLDFFRRALRPFVADTTARPAPSAPTSTRSSRK</sequence>
<protein>
    <submittedName>
        <fullName evidence="2">Transposase-like protein</fullName>
    </submittedName>
</protein>
<evidence type="ECO:0000313" key="2">
    <source>
        <dbReference type="EMBL" id="MDQ0467215.1"/>
    </source>
</evidence>
<name>A0ABU0IYX3_9HYPH</name>
<dbReference type="Pfam" id="PF01527">
    <property type="entry name" value="HTH_Tnp_1"/>
    <property type="match status" value="1"/>
</dbReference>
<dbReference type="EMBL" id="JAUSVX010000001">
    <property type="protein sequence ID" value="MDQ0467215.1"/>
    <property type="molecule type" value="Genomic_DNA"/>
</dbReference>